<reference evidence="1" key="1">
    <citation type="submission" date="2021-11" db="EMBL/GenBank/DDBJ databases">
        <title>Fusarium solani-melongenae Genome sequencing and assembly.</title>
        <authorList>
            <person name="Xie S."/>
            <person name="Huang L."/>
            <person name="Zhang X."/>
        </authorList>
    </citation>
    <scope>NUCLEOTIDE SEQUENCE</scope>
    <source>
        <strain evidence="1">CRI 24-3</strain>
    </source>
</reference>
<keyword evidence="2" id="KW-1185">Reference proteome</keyword>
<name>A0ACD3Z7I1_FUSSC</name>
<dbReference type="EMBL" id="CP090035">
    <property type="protein sequence ID" value="UPK96801.1"/>
    <property type="molecule type" value="Genomic_DNA"/>
</dbReference>
<protein>
    <submittedName>
        <fullName evidence="1">Uncharacterized protein</fullName>
    </submittedName>
</protein>
<accession>A0ACD3Z7I1</accession>
<evidence type="ECO:0000313" key="2">
    <source>
        <dbReference type="Proteomes" id="UP000830768"/>
    </source>
</evidence>
<gene>
    <name evidence="1" type="ORF">LCI18_007736</name>
</gene>
<dbReference type="Proteomes" id="UP000830768">
    <property type="component" value="Chromosome 6"/>
</dbReference>
<evidence type="ECO:0000313" key="1">
    <source>
        <dbReference type="EMBL" id="UPK96801.1"/>
    </source>
</evidence>
<proteinExistence type="predicted"/>
<organism evidence="1 2">
    <name type="scientific">Fusarium solani subsp. cucurbitae</name>
    <name type="common">Neocosmosporum cucurbitae</name>
    <dbReference type="NCBI Taxonomy" id="2747967"/>
    <lineage>
        <taxon>Eukaryota</taxon>
        <taxon>Fungi</taxon>
        <taxon>Dikarya</taxon>
        <taxon>Ascomycota</taxon>
        <taxon>Pezizomycotina</taxon>
        <taxon>Sordariomycetes</taxon>
        <taxon>Hypocreomycetidae</taxon>
        <taxon>Hypocreales</taxon>
        <taxon>Nectriaceae</taxon>
        <taxon>Fusarium</taxon>
        <taxon>Fusarium solani species complex</taxon>
    </lineage>
</organism>
<sequence>MINTLIGVYSIHRRILLLQLTRQREPWPDPSGNGIEDRLAPQSSHLPNIYSSLSPLVGEIRILEIESGTFHADTKYRMRAWPANGEGYTALSYVWGEDPPTKAISVNGKCVTIRKNLDSAIRYIRDENEPLRLWVDAICINQQDLSERTSQVEMMSEIYQQAQSLTVFLGEGNEDLSELFTFIQDINDDITIDQVLGQADTPRVLDQFWQLLQMPWWSRIWIIQEFAYGCEPNVRVRSSQVQC</sequence>